<proteinExistence type="predicted"/>
<dbReference type="SMART" id="SM00420">
    <property type="entry name" value="HTH_DEOR"/>
    <property type="match status" value="1"/>
</dbReference>
<dbReference type="InterPro" id="IPR037171">
    <property type="entry name" value="NagB/RpiA_transferase-like"/>
</dbReference>
<gene>
    <name evidence="8" type="ORF">ACH47X_17715</name>
</gene>
<dbReference type="InterPro" id="IPR050313">
    <property type="entry name" value="Carb_Metab_HTH_regulators"/>
</dbReference>
<dbReference type="Gene3D" id="1.10.10.10">
    <property type="entry name" value="Winged helix-like DNA-binding domain superfamily/Winged helix DNA-binding domain"/>
    <property type="match status" value="1"/>
</dbReference>
<evidence type="ECO:0000256" key="6">
    <source>
        <dbReference type="SAM" id="MobiDB-lite"/>
    </source>
</evidence>
<dbReference type="SUPFAM" id="SSF100950">
    <property type="entry name" value="NagB/RpiA/CoA transferase-like"/>
    <property type="match status" value="1"/>
</dbReference>
<evidence type="ECO:0000313" key="9">
    <source>
        <dbReference type="Proteomes" id="UP001611580"/>
    </source>
</evidence>
<dbReference type="SMART" id="SM01134">
    <property type="entry name" value="DeoRC"/>
    <property type="match status" value="1"/>
</dbReference>
<dbReference type="InterPro" id="IPR014036">
    <property type="entry name" value="DeoR-like_C"/>
</dbReference>
<dbReference type="GO" id="GO:0003677">
    <property type="term" value="F:DNA binding"/>
    <property type="evidence" value="ECO:0007669"/>
    <property type="project" value="UniProtKB-KW"/>
</dbReference>
<dbReference type="InterPro" id="IPR001034">
    <property type="entry name" value="DeoR_HTH"/>
</dbReference>
<feature type="region of interest" description="Disordered" evidence="6">
    <location>
        <begin position="1"/>
        <end position="35"/>
    </location>
</feature>
<keyword evidence="9" id="KW-1185">Reference proteome</keyword>
<dbReference type="PROSITE" id="PS51000">
    <property type="entry name" value="HTH_DEOR_2"/>
    <property type="match status" value="1"/>
</dbReference>
<dbReference type="RefSeq" id="WP_397405840.1">
    <property type="nucleotide sequence ID" value="NZ_JBIRYI010000010.1"/>
</dbReference>
<dbReference type="EMBL" id="JBIRYI010000010">
    <property type="protein sequence ID" value="MFI2488750.1"/>
    <property type="molecule type" value="Genomic_DNA"/>
</dbReference>
<dbReference type="PANTHER" id="PTHR30363">
    <property type="entry name" value="HTH-TYPE TRANSCRIPTIONAL REGULATOR SRLR-RELATED"/>
    <property type="match status" value="1"/>
</dbReference>
<dbReference type="Pfam" id="PF08220">
    <property type="entry name" value="HTH_DeoR"/>
    <property type="match status" value="1"/>
</dbReference>
<evidence type="ECO:0000313" key="8">
    <source>
        <dbReference type="EMBL" id="MFI2488750.1"/>
    </source>
</evidence>
<feature type="domain" description="HTH deoR-type" evidence="7">
    <location>
        <begin position="32"/>
        <end position="87"/>
    </location>
</feature>
<keyword evidence="4" id="KW-0804">Transcription</keyword>
<dbReference type="Proteomes" id="UP001611580">
    <property type="component" value="Unassembled WGS sequence"/>
</dbReference>
<keyword evidence="2" id="KW-0678">Repressor</keyword>
<comment type="caution">
    <text evidence="8">The sequence shown here is derived from an EMBL/GenBank/DDBJ whole genome shotgun (WGS) entry which is preliminary data.</text>
</comment>
<keyword evidence="8" id="KW-0238">DNA-binding</keyword>
<evidence type="ECO:0000256" key="4">
    <source>
        <dbReference type="ARBA" id="ARBA00023163"/>
    </source>
</evidence>
<reference evidence="8 9" key="1">
    <citation type="submission" date="2024-10" db="EMBL/GenBank/DDBJ databases">
        <title>The Natural Products Discovery Center: Release of the First 8490 Sequenced Strains for Exploring Actinobacteria Biosynthetic Diversity.</title>
        <authorList>
            <person name="Kalkreuter E."/>
            <person name="Kautsar S.A."/>
            <person name="Yang D."/>
            <person name="Bader C.D."/>
            <person name="Teijaro C.N."/>
            <person name="Fluegel L."/>
            <person name="Davis C.M."/>
            <person name="Simpson J.R."/>
            <person name="Lauterbach L."/>
            <person name="Steele A.D."/>
            <person name="Gui C."/>
            <person name="Meng S."/>
            <person name="Li G."/>
            <person name="Viehrig K."/>
            <person name="Ye F."/>
            <person name="Su P."/>
            <person name="Kiefer A.F."/>
            <person name="Nichols A."/>
            <person name="Cepeda A.J."/>
            <person name="Yan W."/>
            <person name="Fan B."/>
            <person name="Jiang Y."/>
            <person name="Adhikari A."/>
            <person name="Zheng C.-J."/>
            <person name="Schuster L."/>
            <person name="Cowan T.M."/>
            <person name="Smanski M.J."/>
            <person name="Chevrette M.G."/>
            <person name="De Carvalho L.P.S."/>
            <person name="Shen B."/>
        </authorList>
    </citation>
    <scope>NUCLEOTIDE SEQUENCE [LARGE SCALE GENOMIC DNA]</scope>
    <source>
        <strain evidence="8 9">NPDC019481</strain>
    </source>
</reference>
<evidence type="ECO:0000256" key="5">
    <source>
        <dbReference type="ARBA" id="ARBA00024937"/>
    </source>
</evidence>
<dbReference type="PRINTS" id="PR00037">
    <property type="entry name" value="HTHLACR"/>
</dbReference>
<name>A0ABW7XNU0_9MICO</name>
<comment type="function">
    <text evidence="5">Repressor of the lactose catabolism operon. Galactose-6-phosphate is the inducer.</text>
</comment>
<evidence type="ECO:0000259" key="7">
    <source>
        <dbReference type="PROSITE" id="PS51000"/>
    </source>
</evidence>
<evidence type="ECO:0000256" key="3">
    <source>
        <dbReference type="ARBA" id="ARBA00023015"/>
    </source>
</evidence>
<dbReference type="Pfam" id="PF00455">
    <property type="entry name" value="DeoRC"/>
    <property type="match status" value="1"/>
</dbReference>
<protein>
    <recommendedName>
        <fullName evidence="1">Lactose phosphotransferase system repressor</fullName>
    </recommendedName>
</protein>
<organism evidence="8 9">
    <name type="scientific">Promicromonospora kroppenstedtii</name>
    <dbReference type="NCBI Taxonomy" id="440482"/>
    <lineage>
        <taxon>Bacteria</taxon>
        <taxon>Bacillati</taxon>
        <taxon>Actinomycetota</taxon>
        <taxon>Actinomycetes</taxon>
        <taxon>Micrococcales</taxon>
        <taxon>Promicromonosporaceae</taxon>
        <taxon>Promicromonospora</taxon>
    </lineage>
</organism>
<dbReference type="InterPro" id="IPR036390">
    <property type="entry name" value="WH_DNA-bd_sf"/>
</dbReference>
<evidence type="ECO:0000256" key="2">
    <source>
        <dbReference type="ARBA" id="ARBA00022491"/>
    </source>
</evidence>
<evidence type="ECO:0000256" key="1">
    <source>
        <dbReference type="ARBA" id="ARBA00021390"/>
    </source>
</evidence>
<dbReference type="PANTHER" id="PTHR30363:SF4">
    <property type="entry name" value="GLYCEROL-3-PHOSPHATE REGULON REPRESSOR"/>
    <property type="match status" value="1"/>
</dbReference>
<dbReference type="SUPFAM" id="SSF46785">
    <property type="entry name" value="Winged helix' DNA-binding domain"/>
    <property type="match status" value="1"/>
</dbReference>
<sequence>MGPTTGDRATVHAATPEATPESGAPSVAADPQSPRSKELLALVRRRGRIEVSESARMLAVSQETVRRELRKLEAQGLIRRSYGLAFPVETSSFETALSQRWQSFPEEKARIAAEVARRLGEARTIFVDEGFQPLLAARALPQDRDLTVVTSSLPVATELSARPNVQVIIIGGRVRGKTLGVVDGAAVDMLRTFRLDLGLIGANGVTVEDGLTTPDPVVASVKAAAIEVSRRRIFIGAHHKFGVTSFVRFAGLDDFEAMITGTQLGAARARAFHAAGAEIVQV</sequence>
<dbReference type="InterPro" id="IPR036388">
    <property type="entry name" value="WH-like_DNA-bd_sf"/>
</dbReference>
<accession>A0ABW7XNU0</accession>
<keyword evidence="3" id="KW-0805">Transcription regulation</keyword>